<evidence type="ECO:0000313" key="4">
    <source>
        <dbReference type="EMBL" id="NUQ88298.1"/>
    </source>
</evidence>
<dbReference type="Proteomes" id="UP000574690">
    <property type="component" value="Unassembled WGS sequence"/>
</dbReference>
<feature type="chain" id="PRO_5039619937" description="DUF732 domain-containing protein" evidence="2">
    <location>
        <begin position="20"/>
        <end position="136"/>
    </location>
</feature>
<feature type="compositionally biased region" description="Low complexity" evidence="1">
    <location>
        <begin position="21"/>
        <end position="44"/>
    </location>
</feature>
<reference evidence="4 5" key="1">
    <citation type="submission" date="2020-05" db="EMBL/GenBank/DDBJ databases">
        <title>DNA-SIP metagenomic assembled genomes.</title>
        <authorList>
            <person name="Yu J."/>
        </authorList>
    </citation>
    <scope>NUCLEOTIDE SEQUENCE [LARGE SCALE GENOMIC DNA]</scope>
    <source>
        <strain evidence="4">Bin5.27</strain>
    </source>
</reference>
<feature type="region of interest" description="Disordered" evidence="1">
    <location>
        <begin position="21"/>
        <end position="60"/>
    </location>
</feature>
<feature type="domain" description="DUF732" evidence="3">
    <location>
        <begin position="78"/>
        <end position="133"/>
    </location>
</feature>
<evidence type="ECO:0000256" key="2">
    <source>
        <dbReference type="SAM" id="SignalP"/>
    </source>
</evidence>
<dbReference type="EMBL" id="JABFXE010000317">
    <property type="protein sequence ID" value="NUQ88298.1"/>
    <property type="molecule type" value="Genomic_DNA"/>
</dbReference>
<accession>A0A850C5B9</accession>
<evidence type="ECO:0000313" key="5">
    <source>
        <dbReference type="Proteomes" id="UP000574690"/>
    </source>
</evidence>
<keyword evidence="2" id="KW-0732">Signal</keyword>
<dbReference type="Pfam" id="PF05305">
    <property type="entry name" value="DUF732"/>
    <property type="match status" value="1"/>
</dbReference>
<dbReference type="InterPro" id="IPR007969">
    <property type="entry name" value="DUF732"/>
</dbReference>
<evidence type="ECO:0000256" key="1">
    <source>
        <dbReference type="SAM" id="MobiDB-lite"/>
    </source>
</evidence>
<protein>
    <recommendedName>
        <fullName evidence="3">DUF732 domain-containing protein</fullName>
    </recommendedName>
</protein>
<dbReference type="AlphaFoldDB" id="A0A850C5B9"/>
<proteinExistence type="predicted"/>
<comment type="caution">
    <text evidence="4">The sequence shown here is derived from an EMBL/GenBank/DDBJ whole genome shotgun (WGS) entry which is preliminary data.</text>
</comment>
<feature type="signal peptide" evidence="2">
    <location>
        <begin position="1"/>
        <end position="19"/>
    </location>
</feature>
<evidence type="ECO:0000259" key="3">
    <source>
        <dbReference type="Pfam" id="PF05305"/>
    </source>
</evidence>
<dbReference type="PROSITE" id="PS51257">
    <property type="entry name" value="PROKAR_LIPOPROTEIN"/>
    <property type="match status" value="1"/>
</dbReference>
<name>A0A850C5B9_9ACTN</name>
<gene>
    <name evidence="4" type="ORF">HOQ43_07530</name>
</gene>
<sequence>MNRTTIAAALLATAAALTACTATDDSSSDSKPTPKPAASSSTPDRGAVEHAAGIPPKPTAQARADLLAKLGKVDRAIVADPDEAIDNARNQCAAINGGASRLDYLAQQRFSSGTHEVTEADGKKINAAIGEFCKTA</sequence>
<organism evidence="4 5">
    <name type="scientific">Glycomyces artemisiae</name>
    <dbReference type="NCBI Taxonomy" id="1076443"/>
    <lineage>
        <taxon>Bacteria</taxon>
        <taxon>Bacillati</taxon>
        <taxon>Actinomycetota</taxon>
        <taxon>Actinomycetes</taxon>
        <taxon>Glycomycetales</taxon>
        <taxon>Glycomycetaceae</taxon>
        <taxon>Glycomyces</taxon>
    </lineage>
</organism>